<dbReference type="Proteomes" id="UP001420932">
    <property type="component" value="Unassembled WGS sequence"/>
</dbReference>
<proteinExistence type="predicted"/>
<gene>
    <name evidence="1" type="ORF">Syun_003216</name>
</gene>
<accession>A0AAP0L4M3</accession>
<reference evidence="1 2" key="1">
    <citation type="submission" date="2024-01" db="EMBL/GenBank/DDBJ databases">
        <title>Genome assemblies of Stephania.</title>
        <authorList>
            <person name="Yang L."/>
        </authorList>
    </citation>
    <scope>NUCLEOTIDE SEQUENCE [LARGE SCALE GENOMIC DNA]</scope>
    <source>
        <strain evidence="1">YNDBR</strain>
        <tissue evidence="1">Leaf</tissue>
    </source>
</reference>
<keyword evidence="2" id="KW-1185">Reference proteome</keyword>
<dbReference type="EMBL" id="JBBNAF010000002">
    <property type="protein sequence ID" value="KAK9162314.1"/>
    <property type="molecule type" value="Genomic_DNA"/>
</dbReference>
<protein>
    <submittedName>
        <fullName evidence="1">Uncharacterized protein</fullName>
    </submittedName>
</protein>
<name>A0AAP0L4M3_9MAGN</name>
<evidence type="ECO:0000313" key="2">
    <source>
        <dbReference type="Proteomes" id="UP001420932"/>
    </source>
</evidence>
<comment type="caution">
    <text evidence="1">The sequence shown here is derived from an EMBL/GenBank/DDBJ whole genome shotgun (WGS) entry which is preliminary data.</text>
</comment>
<evidence type="ECO:0000313" key="1">
    <source>
        <dbReference type="EMBL" id="KAK9162314.1"/>
    </source>
</evidence>
<sequence>MENDRRGEAQQLLMIEPLIDRDQMMSSKSTLLQRSAINDTSQVALVGAKVCPIESLDYESDGRIGRVFHQPSCGERRRNEVRDHFEFDAGQEVYVCIWEFCGN</sequence>
<dbReference type="AlphaFoldDB" id="A0AAP0L4M3"/>
<organism evidence="1 2">
    <name type="scientific">Stephania yunnanensis</name>
    <dbReference type="NCBI Taxonomy" id="152371"/>
    <lineage>
        <taxon>Eukaryota</taxon>
        <taxon>Viridiplantae</taxon>
        <taxon>Streptophyta</taxon>
        <taxon>Embryophyta</taxon>
        <taxon>Tracheophyta</taxon>
        <taxon>Spermatophyta</taxon>
        <taxon>Magnoliopsida</taxon>
        <taxon>Ranunculales</taxon>
        <taxon>Menispermaceae</taxon>
        <taxon>Menispermoideae</taxon>
        <taxon>Cissampelideae</taxon>
        <taxon>Stephania</taxon>
    </lineage>
</organism>